<evidence type="ECO:0000259" key="1">
    <source>
        <dbReference type="PROSITE" id="PS50206"/>
    </source>
</evidence>
<dbReference type="Gene3D" id="3.40.250.10">
    <property type="entry name" value="Rhodanese-like domain"/>
    <property type="match status" value="1"/>
</dbReference>
<dbReference type="AlphaFoldDB" id="A0A376EB03"/>
<dbReference type="EMBL" id="UFVQ01000003">
    <property type="protein sequence ID" value="STD05277.1"/>
    <property type="molecule type" value="Genomic_DNA"/>
</dbReference>
<dbReference type="InterPro" id="IPR036873">
    <property type="entry name" value="Rhodanese-like_dom_sf"/>
</dbReference>
<dbReference type="Pfam" id="PF00581">
    <property type="entry name" value="Rhodanese"/>
    <property type="match status" value="1"/>
</dbReference>
<feature type="domain" description="Rhodanese" evidence="1">
    <location>
        <begin position="32"/>
        <end position="109"/>
    </location>
</feature>
<name>A0A376EB03_CHRCU</name>
<dbReference type="SMART" id="SM00450">
    <property type="entry name" value="RHOD"/>
    <property type="match status" value="1"/>
</dbReference>
<dbReference type="SUPFAM" id="SSF52821">
    <property type="entry name" value="Rhodanese/Cell cycle control phosphatase"/>
    <property type="match status" value="1"/>
</dbReference>
<dbReference type="Proteomes" id="UP000255224">
    <property type="component" value="Unassembled WGS sequence"/>
</dbReference>
<gene>
    <name evidence="2" type="primary">pspE_2</name>
    <name evidence="2" type="ORF">NCTC13533_03804</name>
</gene>
<evidence type="ECO:0000313" key="2">
    <source>
        <dbReference type="EMBL" id="STD05277.1"/>
    </source>
</evidence>
<protein>
    <submittedName>
        <fullName evidence="2">Thiosulfate sulfurtransferase PspE</fullName>
        <ecNumber evidence="2">2.8.1.1</ecNumber>
    </submittedName>
</protein>
<evidence type="ECO:0000313" key="3">
    <source>
        <dbReference type="Proteomes" id="UP000255224"/>
    </source>
</evidence>
<accession>A0A376EB03</accession>
<dbReference type="InterPro" id="IPR001763">
    <property type="entry name" value="Rhodanese-like_dom"/>
</dbReference>
<reference evidence="2 3" key="1">
    <citation type="submission" date="2018-06" db="EMBL/GenBank/DDBJ databases">
        <authorList>
            <consortium name="Pathogen Informatics"/>
            <person name="Doyle S."/>
        </authorList>
    </citation>
    <scope>NUCLEOTIDE SEQUENCE [LARGE SCALE GENOMIC DNA]</scope>
    <source>
        <strain evidence="2 3">NCTC13533</strain>
    </source>
</reference>
<dbReference type="EC" id="2.8.1.1" evidence="2"/>
<dbReference type="CDD" id="cd00158">
    <property type="entry name" value="RHOD"/>
    <property type="match status" value="1"/>
</dbReference>
<keyword evidence="2" id="KW-0808">Transferase</keyword>
<dbReference type="PANTHER" id="PTHR45431:SF3">
    <property type="entry name" value="RHODANESE-LIKE DOMAIN-CONTAINING PROTEIN 15, CHLOROPLASTIC"/>
    <property type="match status" value="1"/>
</dbReference>
<dbReference type="RefSeq" id="WP_128124960.1">
    <property type="nucleotide sequence ID" value="NZ_UFVQ01000003.1"/>
</dbReference>
<dbReference type="PROSITE" id="PS50206">
    <property type="entry name" value="RHODANESE_3"/>
    <property type="match status" value="1"/>
</dbReference>
<sequence length="116" mass="12872">MDRKSKPCKKLRWIYYQCYSEKKDNAALETALGEGAFLVDVRTPVEFASGSAEGAVNIPLDVVKDQISKFRNKKNIIVFCRSGNRSAMAKGTLERNGITNVLNGGSVQNMIKLTEQ</sequence>
<dbReference type="InterPro" id="IPR052367">
    <property type="entry name" value="Thiosulfate_ST/Rhodanese-like"/>
</dbReference>
<dbReference type="GO" id="GO:0004792">
    <property type="term" value="F:thiosulfate-cyanide sulfurtransferase activity"/>
    <property type="evidence" value="ECO:0007669"/>
    <property type="project" value="UniProtKB-EC"/>
</dbReference>
<organism evidence="2 3">
    <name type="scientific">Chryseobacterium carnipullorum</name>
    <dbReference type="NCBI Taxonomy" id="1124835"/>
    <lineage>
        <taxon>Bacteria</taxon>
        <taxon>Pseudomonadati</taxon>
        <taxon>Bacteroidota</taxon>
        <taxon>Flavobacteriia</taxon>
        <taxon>Flavobacteriales</taxon>
        <taxon>Weeksellaceae</taxon>
        <taxon>Chryseobacterium group</taxon>
        <taxon>Chryseobacterium</taxon>
    </lineage>
</organism>
<dbReference type="PANTHER" id="PTHR45431">
    <property type="entry name" value="RHODANESE-LIKE DOMAIN-CONTAINING PROTEIN 15, CHLOROPLASTIC"/>
    <property type="match status" value="1"/>
</dbReference>
<proteinExistence type="predicted"/>